<gene>
    <name evidence="2" type="ORF">AVEN_21430_1</name>
</gene>
<name>A0A4Y2U0C1_ARAVE</name>
<dbReference type="AlphaFoldDB" id="A0A4Y2U0C1"/>
<dbReference type="InterPro" id="IPR001810">
    <property type="entry name" value="F-box_dom"/>
</dbReference>
<dbReference type="PANTHER" id="PTHR20872:SF1">
    <property type="entry name" value="F-BOX DOMAIN-CONTAINING PROTEIN"/>
    <property type="match status" value="1"/>
</dbReference>
<reference evidence="2 3" key="1">
    <citation type="journal article" date="2019" name="Sci. Rep.">
        <title>Orb-weaving spider Araneus ventricosus genome elucidates the spidroin gene catalogue.</title>
        <authorList>
            <person name="Kono N."/>
            <person name="Nakamura H."/>
            <person name="Ohtoshi R."/>
            <person name="Moran D.A.P."/>
            <person name="Shinohara A."/>
            <person name="Yoshida Y."/>
            <person name="Fujiwara M."/>
            <person name="Mori M."/>
            <person name="Tomita M."/>
            <person name="Arakawa K."/>
        </authorList>
    </citation>
    <scope>NUCLEOTIDE SEQUENCE [LARGE SCALE GENOMIC DNA]</scope>
</reference>
<dbReference type="OrthoDB" id="6409609at2759"/>
<organism evidence="2 3">
    <name type="scientific">Araneus ventricosus</name>
    <name type="common">Orbweaver spider</name>
    <name type="synonym">Epeira ventricosa</name>
    <dbReference type="NCBI Taxonomy" id="182803"/>
    <lineage>
        <taxon>Eukaryota</taxon>
        <taxon>Metazoa</taxon>
        <taxon>Ecdysozoa</taxon>
        <taxon>Arthropoda</taxon>
        <taxon>Chelicerata</taxon>
        <taxon>Arachnida</taxon>
        <taxon>Araneae</taxon>
        <taxon>Araneomorphae</taxon>
        <taxon>Entelegynae</taxon>
        <taxon>Araneoidea</taxon>
        <taxon>Araneidae</taxon>
        <taxon>Araneus</taxon>
    </lineage>
</organism>
<dbReference type="Proteomes" id="UP000499080">
    <property type="component" value="Unassembled WGS sequence"/>
</dbReference>
<dbReference type="InterPro" id="IPR036047">
    <property type="entry name" value="F-box-like_dom_sf"/>
</dbReference>
<dbReference type="InterPro" id="IPR032675">
    <property type="entry name" value="LRR_dom_sf"/>
</dbReference>
<dbReference type="Gene3D" id="1.20.1280.50">
    <property type="match status" value="1"/>
</dbReference>
<comment type="caution">
    <text evidence="2">The sequence shown here is derived from an EMBL/GenBank/DDBJ whole genome shotgun (WGS) entry which is preliminary data.</text>
</comment>
<keyword evidence="3" id="KW-1185">Reference proteome</keyword>
<dbReference type="Pfam" id="PF00646">
    <property type="entry name" value="F-box"/>
    <property type="match status" value="1"/>
</dbReference>
<evidence type="ECO:0000259" key="1">
    <source>
        <dbReference type="PROSITE" id="PS50181"/>
    </source>
</evidence>
<evidence type="ECO:0000313" key="2">
    <source>
        <dbReference type="EMBL" id="GBO05424.1"/>
    </source>
</evidence>
<protein>
    <recommendedName>
        <fullName evidence="1">F-box domain-containing protein</fullName>
    </recommendedName>
</protein>
<evidence type="ECO:0000313" key="3">
    <source>
        <dbReference type="Proteomes" id="UP000499080"/>
    </source>
</evidence>
<dbReference type="SUPFAM" id="SSF81383">
    <property type="entry name" value="F-box domain"/>
    <property type="match status" value="1"/>
</dbReference>
<dbReference type="EMBL" id="BGPR01032072">
    <property type="protein sequence ID" value="GBO05424.1"/>
    <property type="molecule type" value="Genomic_DNA"/>
</dbReference>
<dbReference type="PROSITE" id="PS50181">
    <property type="entry name" value="FBOX"/>
    <property type="match status" value="1"/>
</dbReference>
<dbReference type="PANTHER" id="PTHR20872">
    <property type="match status" value="1"/>
</dbReference>
<feature type="domain" description="F-box" evidence="1">
    <location>
        <begin position="62"/>
        <end position="108"/>
    </location>
</feature>
<sequence>MTYLNLESDWTKFISPGAVFTSEIVSDANAIDPVGLQNTEEKRDSETVQSIASNETEECEKQGKWSELPSLPLKKIYSFLRRKDQINMSLVCRSWSEGYGSPSVWKTFRFSLQESQVLMDSCPVLKFVEKYSSMFRHLKINGLCSENKHLVKNWCRHFVELLQNLTRNTELISVEFKYFSYCLTHIDTPTYNYICRSIADFLASQHHLKLVEFYLCPFEYQESVNLLRIIIENSRESLEHLKLRDFVSDENEDSNAAKKLPMLADLPSLKTLETDYSFIFENMVAGQSTAIQAVKNFKTLVLSKLILYNYSTYSEIEDFTGLTSTNWRFMKTLYPNLQIELILTVDSAARRAFEFFILPNMPISHLRYSNCDFNVGTEIVVLFDHLLACKTNEHLVYLKIDWEEPTQHLSSTINPFLHACKKLKCFELFMYNTTSGVDVLLESWLENRPETLEKVIIDILYLHNGNDIPDWNNINDYVSLLKLTGLNIKIKYKGKI</sequence>
<accession>A0A4Y2U0C1</accession>
<proteinExistence type="predicted"/>
<dbReference type="Gene3D" id="3.80.10.10">
    <property type="entry name" value="Ribonuclease Inhibitor"/>
    <property type="match status" value="1"/>
</dbReference>